<keyword evidence="2" id="KW-1185">Reference proteome</keyword>
<organism evidence="1 2">
    <name type="scientific">Amblyomma americanum</name>
    <name type="common">Lone star tick</name>
    <dbReference type="NCBI Taxonomy" id="6943"/>
    <lineage>
        <taxon>Eukaryota</taxon>
        <taxon>Metazoa</taxon>
        <taxon>Ecdysozoa</taxon>
        <taxon>Arthropoda</taxon>
        <taxon>Chelicerata</taxon>
        <taxon>Arachnida</taxon>
        <taxon>Acari</taxon>
        <taxon>Parasitiformes</taxon>
        <taxon>Ixodida</taxon>
        <taxon>Ixodoidea</taxon>
        <taxon>Ixodidae</taxon>
        <taxon>Amblyomminae</taxon>
        <taxon>Amblyomma</taxon>
    </lineage>
</organism>
<accession>A0AAQ4EPV4</accession>
<evidence type="ECO:0000313" key="1">
    <source>
        <dbReference type="EMBL" id="KAK8776747.1"/>
    </source>
</evidence>
<reference evidence="1 2" key="1">
    <citation type="journal article" date="2023" name="Arcadia Sci">
        <title>De novo assembly of a long-read Amblyomma americanum tick genome.</title>
        <authorList>
            <person name="Chou S."/>
            <person name="Poskanzer K.E."/>
            <person name="Rollins M."/>
            <person name="Thuy-Boun P.S."/>
        </authorList>
    </citation>
    <scope>NUCLEOTIDE SEQUENCE [LARGE SCALE GENOMIC DNA]</scope>
    <source>
        <strain evidence="1">F_SG_1</strain>
        <tissue evidence="1">Salivary glands</tissue>
    </source>
</reference>
<dbReference type="AlphaFoldDB" id="A0AAQ4EPV4"/>
<evidence type="ECO:0000313" key="2">
    <source>
        <dbReference type="Proteomes" id="UP001321473"/>
    </source>
</evidence>
<proteinExistence type="predicted"/>
<dbReference type="EMBL" id="JARKHS020012593">
    <property type="protein sequence ID" value="KAK8776747.1"/>
    <property type="molecule type" value="Genomic_DNA"/>
</dbReference>
<gene>
    <name evidence="1" type="ORF">V5799_029908</name>
</gene>
<dbReference type="Proteomes" id="UP001321473">
    <property type="component" value="Unassembled WGS sequence"/>
</dbReference>
<protein>
    <submittedName>
        <fullName evidence="1">Uncharacterized protein</fullName>
    </submittedName>
</protein>
<sequence>MPPCFLYSTRSSLLCIVKKVRASALSALCVLCAFARTEAGGGGYGGGAVAVATPVIAKTTPVLVAASKPVLPNVGPAAHYLGYAGNVFEQLLGFSGHYGLPSGGGGGGRGLVGAVRLPVFSGSVLLGHGHGGGGGGAFLLGHGGGFGGGALKTYKLASSSYGIPVGLPVSLAHGWH</sequence>
<name>A0AAQ4EPV4_AMBAM</name>
<comment type="caution">
    <text evidence="1">The sequence shown here is derived from an EMBL/GenBank/DDBJ whole genome shotgun (WGS) entry which is preliminary data.</text>
</comment>